<reference evidence="1 2" key="1">
    <citation type="submission" date="2015-11" db="EMBL/GenBank/DDBJ databases">
        <authorList>
            <person name="Lin W."/>
        </authorList>
    </citation>
    <scope>NUCLEOTIDE SEQUENCE [LARGE SCALE GENOMIC DNA]</scope>
    <source>
        <strain evidence="1 2">HCH-1</strain>
    </source>
</reference>
<dbReference type="PANTHER" id="PTHR36454">
    <property type="entry name" value="LMO2823 PROTEIN"/>
    <property type="match status" value="1"/>
</dbReference>
<dbReference type="PANTHER" id="PTHR36454:SF1">
    <property type="entry name" value="DUF1015 DOMAIN-CONTAINING PROTEIN"/>
    <property type="match status" value="1"/>
</dbReference>
<comment type="caution">
    <text evidence="1">The sequence shown here is derived from an EMBL/GenBank/DDBJ whole genome shotgun (WGS) entry which is preliminary data.</text>
</comment>
<accession>A0ABR5SJJ8</accession>
<evidence type="ECO:0008006" key="3">
    <source>
        <dbReference type="Google" id="ProtNLM"/>
    </source>
</evidence>
<evidence type="ECO:0000313" key="1">
    <source>
        <dbReference type="EMBL" id="KWT85548.1"/>
    </source>
</evidence>
<gene>
    <name evidence="1" type="ORF">ASN18_1682</name>
</gene>
<protein>
    <recommendedName>
        <fullName evidence="3">DUF1015 domain-containing protein</fullName>
    </recommendedName>
</protein>
<dbReference type="Proteomes" id="UP000060487">
    <property type="component" value="Unassembled WGS sequence"/>
</dbReference>
<organism evidence="1 2">
    <name type="scientific">Candidatus Magnetominusculus xianensis</name>
    <dbReference type="NCBI Taxonomy" id="1748249"/>
    <lineage>
        <taxon>Bacteria</taxon>
        <taxon>Pseudomonadati</taxon>
        <taxon>Nitrospirota</taxon>
        <taxon>Nitrospiria</taxon>
        <taxon>Nitrospirales</taxon>
        <taxon>Nitrospiraceae</taxon>
        <taxon>Candidatus Magnetominusculus</taxon>
    </lineage>
</organism>
<proteinExistence type="predicted"/>
<name>A0ABR5SJJ8_9BACT</name>
<dbReference type="Pfam" id="PF06245">
    <property type="entry name" value="DUF1015"/>
    <property type="match status" value="1"/>
</dbReference>
<dbReference type="EMBL" id="LNQR01000060">
    <property type="protein sequence ID" value="KWT85548.1"/>
    <property type="molecule type" value="Genomic_DNA"/>
</dbReference>
<dbReference type="PIRSF" id="PIRSF033563">
    <property type="entry name" value="UCP033563"/>
    <property type="match status" value="1"/>
</dbReference>
<sequence length="410" mass="46404">MTKAIPFKGLLYDPEKVFMYDVTAPPYDIITGDMLQRLYERGPYNIARVDCGMETSPDGGNLTKYLLASESLRKWIEEGIIKFGDRPAYYLYETVYTADNKKKTMYGIFAAVKLAEPGKGIYPHEMTHSKPKEDRFNLLRICRANTSPIFSIYDNPDLKTTEVLRSVLNERPYIEFTDDDSVAHKCWIVSDSKHIETIQDGLTGRDIFIADGHHRYETALKYQKLMKEGSGDSDAAYNYVLMLLVNVADAGITIKPTHRLLSNLPANALELLQEQFDVTSLPPGTDIIGAIANKQHTFGMLLKGGKFYTLHYKGEIPPGVLAIDVIILHEIIFKKLYNVTEFGYEMDVAKTIAKVESGQEGKQYEAAFFLNPTRVEDIELVARAGLRMPPKSTYFYPKIPTGIVINYFDK</sequence>
<evidence type="ECO:0000313" key="2">
    <source>
        <dbReference type="Proteomes" id="UP000060487"/>
    </source>
</evidence>
<dbReference type="RefSeq" id="WP_085052301.1">
    <property type="nucleotide sequence ID" value="NZ_LNQR01000060.1"/>
</dbReference>
<dbReference type="InterPro" id="IPR008323">
    <property type="entry name" value="UCP033563"/>
</dbReference>
<keyword evidence="2" id="KW-1185">Reference proteome</keyword>